<dbReference type="Proteomes" id="UP000193244">
    <property type="component" value="Unassembled WGS sequence"/>
</dbReference>
<evidence type="ECO:0000313" key="3">
    <source>
        <dbReference type="Proteomes" id="UP000193244"/>
    </source>
</evidence>
<dbReference type="AlphaFoldDB" id="A0A1X7J9H5"/>
<name>A0A1X7J9H5_9MICO</name>
<reference evidence="3" key="1">
    <citation type="submission" date="2017-04" db="EMBL/GenBank/DDBJ databases">
        <authorList>
            <person name="Varghese N."/>
            <person name="Submissions S."/>
        </authorList>
    </citation>
    <scope>NUCLEOTIDE SEQUENCE [LARGE SCALE GENOMIC DNA]</scope>
    <source>
        <strain evidence="3">VKM Ac-2510</strain>
    </source>
</reference>
<sequence length="178" mass="19319">MSEETKTTWANPEPPIHHAIALWAARCAERALPIFEKQRPDDDRPRAAIAAVRAWERDELPMTACRTAAFAAHAAARDATEAGETAAVAAARAAGQACAVAHMFDHAPHAATYAAKAVGLYGDGNVARDTERAWQWENLAPELRPIGFPNGSITRVQVDGRRRAAGSSSIRREMLSRR</sequence>
<dbReference type="EMBL" id="FXAY01000002">
    <property type="protein sequence ID" value="SMG24405.1"/>
    <property type="molecule type" value="Genomic_DNA"/>
</dbReference>
<dbReference type="STRING" id="150121.SAMN06296010_1174"/>
<protein>
    <recommendedName>
        <fullName evidence="1">Imm-5-like domain-containing protein</fullName>
    </recommendedName>
</protein>
<dbReference type="RefSeq" id="WP_342351713.1">
    <property type="nucleotide sequence ID" value="NZ_FXAY01000002.1"/>
</dbReference>
<evidence type="ECO:0000259" key="1">
    <source>
        <dbReference type="Pfam" id="PF21805"/>
    </source>
</evidence>
<dbReference type="InterPro" id="IPR048667">
    <property type="entry name" value="Imm5-like"/>
</dbReference>
<evidence type="ECO:0000313" key="2">
    <source>
        <dbReference type="EMBL" id="SMG24405.1"/>
    </source>
</evidence>
<feature type="domain" description="Imm-5-like" evidence="1">
    <location>
        <begin position="17"/>
        <end position="140"/>
    </location>
</feature>
<proteinExistence type="predicted"/>
<keyword evidence="3" id="KW-1185">Reference proteome</keyword>
<accession>A0A1X7J9H5</accession>
<dbReference type="Pfam" id="PF21805">
    <property type="entry name" value="Imm5_like"/>
    <property type="match status" value="1"/>
</dbReference>
<organism evidence="2 3">
    <name type="scientific">Agreia pratensis</name>
    <dbReference type="NCBI Taxonomy" id="150121"/>
    <lineage>
        <taxon>Bacteria</taxon>
        <taxon>Bacillati</taxon>
        <taxon>Actinomycetota</taxon>
        <taxon>Actinomycetes</taxon>
        <taxon>Micrococcales</taxon>
        <taxon>Microbacteriaceae</taxon>
        <taxon>Agreia</taxon>
    </lineage>
</organism>
<gene>
    <name evidence="2" type="ORF">SAMN06296010_1174</name>
</gene>